<dbReference type="SUPFAM" id="SSF52058">
    <property type="entry name" value="L domain-like"/>
    <property type="match status" value="1"/>
</dbReference>
<organism evidence="2 3">
    <name type="scientific">Naegleria lovaniensis</name>
    <name type="common">Amoeba</name>
    <dbReference type="NCBI Taxonomy" id="51637"/>
    <lineage>
        <taxon>Eukaryota</taxon>
        <taxon>Discoba</taxon>
        <taxon>Heterolobosea</taxon>
        <taxon>Tetramitia</taxon>
        <taxon>Eutetramitia</taxon>
        <taxon>Vahlkampfiidae</taxon>
        <taxon>Naegleria</taxon>
    </lineage>
</organism>
<name>A0AA88KPK2_NAELO</name>
<dbReference type="Proteomes" id="UP000816034">
    <property type="component" value="Unassembled WGS sequence"/>
</dbReference>
<gene>
    <name evidence="2" type="ORF">C9374_000130</name>
</gene>
<evidence type="ECO:0000313" key="2">
    <source>
        <dbReference type="EMBL" id="KAG2388691.1"/>
    </source>
</evidence>
<reference evidence="2 3" key="1">
    <citation type="journal article" date="2018" name="BMC Genomics">
        <title>The genome of Naegleria lovaniensis, the basis for a comparative approach to unravel pathogenicity factors of the human pathogenic amoeba N. fowleri.</title>
        <authorList>
            <person name="Liechti N."/>
            <person name="Schurch N."/>
            <person name="Bruggmann R."/>
            <person name="Wittwer M."/>
        </authorList>
    </citation>
    <scope>NUCLEOTIDE SEQUENCE [LARGE SCALE GENOMIC DNA]</scope>
    <source>
        <strain evidence="2 3">ATCC 30569</strain>
    </source>
</reference>
<keyword evidence="3" id="KW-1185">Reference proteome</keyword>
<evidence type="ECO:0000256" key="1">
    <source>
        <dbReference type="SAM" id="MobiDB-lite"/>
    </source>
</evidence>
<comment type="caution">
    <text evidence="2">The sequence shown here is derived from an EMBL/GenBank/DDBJ whole genome shotgun (WGS) entry which is preliminary data.</text>
</comment>
<feature type="compositionally biased region" description="Polar residues" evidence="1">
    <location>
        <begin position="7"/>
        <end position="32"/>
    </location>
</feature>
<evidence type="ECO:0000313" key="3">
    <source>
        <dbReference type="Proteomes" id="UP000816034"/>
    </source>
</evidence>
<sequence length="255" mass="29299">MKHEQARGSSQLKSIRDSTAGNALATKNKQPIQSKKVESVKRINLSNTDLSSFDFNQLFSYELESMPMMRSLESITFGFNKVTDWEDLKDLESLDLSKNPIVETNKFTELSVALFDNLKELNREALSEELLKTAEKYKGKIAQAVRYGMMIPKDENLEDINNLLAYTEEWLLSFYRDISKTTPFHLLSYTFDPIQPVQDIDCRFFSVFYVNTRDIISLKAEGMGLLTFNNSNGEWTNMVFDGSSMCINIEHYKGI</sequence>
<dbReference type="EMBL" id="PYSW02000009">
    <property type="protein sequence ID" value="KAG2388691.1"/>
    <property type="molecule type" value="Genomic_DNA"/>
</dbReference>
<feature type="region of interest" description="Disordered" evidence="1">
    <location>
        <begin position="1"/>
        <end position="32"/>
    </location>
</feature>
<protein>
    <submittedName>
        <fullName evidence="2">Uncharacterized protein</fullName>
    </submittedName>
</protein>
<dbReference type="AlphaFoldDB" id="A0AA88KPK2"/>
<proteinExistence type="predicted"/>
<dbReference type="Gene3D" id="3.80.10.10">
    <property type="entry name" value="Ribonuclease Inhibitor"/>
    <property type="match status" value="1"/>
</dbReference>
<accession>A0AA88KPK2</accession>
<dbReference type="RefSeq" id="XP_044552683.1">
    <property type="nucleotide sequence ID" value="XM_044688826.1"/>
</dbReference>
<dbReference type="GeneID" id="68092592"/>
<dbReference type="InterPro" id="IPR032675">
    <property type="entry name" value="LRR_dom_sf"/>
</dbReference>